<dbReference type="SUPFAM" id="SSF53901">
    <property type="entry name" value="Thiolase-like"/>
    <property type="match status" value="1"/>
</dbReference>
<proteinExistence type="predicted"/>
<dbReference type="NCBIfam" id="NF006720">
    <property type="entry name" value="PRK09258.1"/>
    <property type="match status" value="1"/>
</dbReference>
<dbReference type="Proteomes" id="UP000256829">
    <property type="component" value="Unassembled WGS sequence"/>
</dbReference>
<keyword evidence="2" id="KW-0012">Acyltransferase</keyword>
<dbReference type="RefSeq" id="WP_115844387.1">
    <property type="nucleotide sequence ID" value="NZ_CP046603.1"/>
</dbReference>
<dbReference type="PANTHER" id="PTHR34069">
    <property type="entry name" value="3-OXOACYL-[ACYL-CARRIER-PROTEIN] SYNTHASE 3"/>
    <property type="match status" value="1"/>
</dbReference>
<dbReference type="Pfam" id="PF08545">
    <property type="entry name" value="ACP_syn_III"/>
    <property type="match status" value="1"/>
</dbReference>
<dbReference type="Gene3D" id="3.40.47.10">
    <property type="match status" value="2"/>
</dbReference>
<dbReference type="CDD" id="cd00830">
    <property type="entry name" value="KAS_III"/>
    <property type="match status" value="1"/>
</dbReference>
<dbReference type="EMBL" id="QTJR01000016">
    <property type="protein sequence ID" value="RDY65608.1"/>
    <property type="molecule type" value="Genomic_DNA"/>
</dbReference>
<dbReference type="GO" id="GO:0044550">
    <property type="term" value="P:secondary metabolite biosynthetic process"/>
    <property type="evidence" value="ECO:0007669"/>
    <property type="project" value="TreeGrafter"/>
</dbReference>
<dbReference type="InterPro" id="IPR013747">
    <property type="entry name" value="ACP_syn_III_C"/>
</dbReference>
<dbReference type="InterPro" id="IPR016039">
    <property type="entry name" value="Thiolase-like"/>
</dbReference>
<organism evidence="3 4">
    <name type="scientific">Lysobacter soli</name>
    <dbReference type="NCBI Taxonomy" id="453783"/>
    <lineage>
        <taxon>Bacteria</taxon>
        <taxon>Pseudomonadati</taxon>
        <taxon>Pseudomonadota</taxon>
        <taxon>Gammaproteobacteria</taxon>
        <taxon>Lysobacterales</taxon>
        <taxon>Lysobacteraceae</taxon>
        <taxon>Lysobacter</taxon>
    </lineage>
</organism>
<dbReference type="Pfam" id="PF08541">
    <property type="entry name" value="ACP_syn_III_C"/>
    <property type="match status" value="1"/>
</dbReference>
<keyword evidence="1" id="KW-0808">Transferase</keyword>
<dbReference type="OrthoDB" id="9788274at2"/>
<sequence length="340" mass="36934">MLFQHVAIAGLAHIDAPRRLTSDEIHARLKPTLDRLGIKYNVLEEVAGVRERRLWDGEVKASDAATLAGVKALADAGIDADRVGLLVNTSVSRDYLEPSTASIVSGNLRLPDTCQNFDVANACLAFLNGMDIASRMIERGEIDYALVVNGETAELAYEKTLDRLSRDDVTEEQFRDEMATLTLGSGAAAMVLARSELAPGAPRYRGSVTRSATEWNQLCRGDLVHDRMIADGRMLMIEGLKLGQKTFAAARAALGWVVEELDEFVIHQVSKAHTKAFLKAFRIDPKKVLTIFGEHGNIGPASVPIVLSKLREGGRVKKGTRIALLGIGSGLNCSMAEVVW</sequence>
<evidence type="ECO:0000256" key="1">
    <source>
        <dbReference type="ARBA" id="ARBA00022679"/>
    </source>
</evidence>
<evidence type="ECO:0000256" key="2">
    <source>
        <dbReference type="ARBA" id="ARBA00023315"/>
    </source>
</evidence>
<name>A0A3D8V9X7_9GAMM</name>
<keyword evidence="4" id="KW-1185">Reference proteome</keyword>
<gene>
    <name evidence="3" type="ORF">DX912_16695</name>
</gene>
<dbReference type="AlphaFoldDB" id="A0A3D8V9X7"/>
<dbReference type="GO" id="GO:0004315">
    <property type="term" value="F:3-oxoacyl-[acyl-carrier-protein] synthase activity"/>
    <property type="evidence" value="ECO:0007669"/>
    <property type="project" value="InterPro"/>
</dbReference>
<accession>A0A3D8V9X7</accession>
<dbReference type="GO" id="GO:0006633">
    <property type="term" value="P:fatty acid biosynthetic process"/>
    <property type="evidence" value="ECO:0007669"/>
    <property type="project" value="InterPro"/>
</dbReference>
<protein>
    <submittedName>
        <fullName evidence="3">3-oxoacyl-ACP synthase III</fullName>
    </submittedName>
</protein>
<evidence type="ECO:0000313" key="4">
    <source>
        <dbReference type="Proteomes" id="UP000256829"/>
    </source>
</evidence>
<dbReference type="PANTHER" id="PTHR34069:SF3">
    <property type="entry name" value="ACYL-COA:ACYL-COA ALKYLTRANSFERASE"/>
    <property type="match status" value="1"/>
</dbReference>
<evidence type="ECO:0000313" key="3">
    <source>
        <dbReference type="EMBL" id="RDY65608.1"/>
    </source>
</evidence>
<dbReference type="InterPro" id="IPR013751">
    <property type="entry name" value="ACP_syn_III_N"/>
</dbReference>
<comment type="caution">
    <text evidence="3">The sequence shown here is derived from an EMBL/GenBank/DDBJ whole genome shotgun (WGS) entry which is preliminary data.</text>
</comment>
<reference evidence="3 4" key="1">
    <citation type="submission" date="2018-08" db="EMBL/GenBank/DDBJ databases">
        <title>Lysobacter soli KCTC 22011, whole genome shotgun sequence.</title>
        <authorList>
            <person name="Zhang X."/>
            <person name="Feng G."/>
            <person name="Zhu H."/>
        </authorList>
    </citation>
    <scope>NUCLEOTIDE SEQUENCE [LARGE SCALE GENOMIC DNA]</scope>
    <source>
        <strain evidence="3 4">KCTC 22011</strain>
    </source>
</reference>